<gene>
    <name evidence="2" type="ORF">DC077_09940</name>
    <name evidence="3" type="ORF">DC078_09530</name>
</gene>
<name>A0A2U2AKI9_9GAMM</name>
<organism evidence="2 4">
    <name type="scientific">Ignatzschineria cameli</name>
    <dbReference type="NCBI Taxonomy" id="2182793"/>
    <lineage>
        <taxon>Bacteria</taxon>
        <taxon>Pseudomonadati</taxon>
        <taxon>Pseudomonadota</taxon>
        <taxon>Gammaproteobacteria</taxon>
        <taxon>Cardiobacteriales</taxon>
        <taxon>Ignatzschineriaceae</taxon>
        <taxon>Ignatzschineria</taxon>
    </lineage>
</organism>
<protein>
    <submittedName>
        <fullName evidence="2">Uncharacterized protein</fullName>
    </submittedName>
</protein>
<keyword evidence="5" id="KW-1185">Reference proteome</keyword>
<feature type="transmembrane region" description="Helical" evidence="1">
    <location>
        <begin position="6"/>
        <end position="23"/>
    </location>
</feature>
<reference evidence="2" key="1">
    <citation type="journal article" date="2018" name="Genome Announc.">
        <title>Ignatzschineria cameli sp. nov., isolated from necrotic foot tissue of dromedaries (Camelus dromedarius) and associated maggots (Wohlfahrtia species) in Dubai.</title>
        <authorList>
            <person name="Tsang C.C."/>
            <person name="Tang J.Y."/>
            <person name="Fong J.Y."/>
            <person name="Kinne J."/>
            <person name="Lee H.H."/>
            <person name="Joseph M."/>
            <person name="Jose S."/>
            <person name="Schuster R.K."/>
            <person name="Tang Y."/>
            <person name="Sivakumar S."/>
            <person name="Chen J.H."/>
            <person name="Teng J.L."/>
            <person name="Lau S.K."/>
            <person name="Wernery U."/>
            <person name="Woo P.C."/>
        </authorList>
    </citation>
    <scope>NUCLEOTIDE SEQUENCE</scope>
    <source>
        <strain evidence="2">UAE-HKU57</strain>
        <strain evidence="3">UAE-HKU58</strain>
    </source>
</reference>
<evidence type="ECO:0000313" key="5">
    <source>
        <dbReference type="Proteomes" id="UP000245217"/>
    </source>
</evidence>
<dbReference type="AlphaFoldDB" id="A0A2U2AKI9"/>
<dbReference type="Proteomes" id="UP000245059">
    <property type="component" value="Unassembled WGS sequence"/>
</dbReference>
<proteinExistence type="predicted"/>
<dbReference type="EMBL" id="QEWV01000014">
    <property type="protein sequence ID" value="PWD89639.1"/>
    <property type="molecule type" value="Genomic_DNA"/>
</dbReference>
<dbReference type="EMBL" id="QEWW01000012">
    <property type="protein sequence ID" value="PWD83462.1"/>
    <property type="molecule type" value="Genomic_DNA"/>
</dbReference>
<evidence type="ECO:0000256" key="1">
    <source>
        <dbReference type="SAM" id="Phobius"/>
    </source>
</evidence>
<comment type="caution">
    <text evidence="2">The sequence shown here is derived from an EMBL/GenBank/DDBJ whole genome shotgun (WGS) entry which is preliminary data.</text>
</comment>
<keyword evidence="1" id="KW-0472">Membrane</keyword>
<accession>A0A2U2AKI9</accession>
<reference evidence="4 5" key="2">
    <citation type="submission" date="2018-05" db="EMBL/GenBank/DDBJ databases">
        <title>Ignatzschineria dubaiensis sp. nov., isolated from necrotic foot tissues of dromedaries (Camelus dromedarius) and associated maggots in Dubai, United Arab Emirates.</title>
        <authorList>
            <person name="Tsang C.C."/>
            <person name="Tang J.Y.M."/>
            <person name="Fong J.Y.H."/>
            <person name="Kinne J."/>
            <person name="Lee H.H."/>
            <person name="Joseph M."/>
            <person name="Jose S."/>
            <person name="Schuster R.K."/>
            <person name="Tang Y."/>
            <person name="Sivakumar S."/>
            <person name="Chen J.H.K."/>
            <person name="Teng J.L.L."/>
            <person name="Lau S.K.P."/>
            <person name="Wernery U."/>
            <person name="Woo P.C.Y."/>
        </authorList>
    </citation>
    <scope>NUCLEOTIDE SEQUENCE [LARGE SCALE GENOMIC DNA]</scope>
    <source>
        <strain evidence="4">UAE-HKU57</strain>
        <strain evidence="5">UAE-HKU58</strain>
    </source>
</reference>
<sequence length="59" mass="6654">MYLTPFGFICNSFFKIFFNLFLIPQLMAMPPSLPLLISPLSRISLMPSIIDITGKGFVN</sequence>
<keyword evidence="1" id="KW-1133">Transmembrane helix</keyword>
<evidence type="ECO:0000313" key="4">
    <source>
        <dbReference type="Proteomes" id="UP000245059"/>
    </source>
</evidence>
<keyword evidence="1" id="KW-0812">Transmembrane</keyword>
<evidence type="ECO:0000313" key="2">
    <source>
        <dbReference type="EMBL" id="PWD83462.1"/>
    </source>
</evidence>
<evidence type="ECO:0000313" key="3">
    <source>
        <dbReference type="EMBL" id="PWD89639.1"/>
    </source>
</evidence>
<dbReference type="Proteomes" id="UP000245217">
    <property type="component" value="Unassembled WGS sequence"/>
</dbReference>